<evidence type="ECO:0000256" key="1">
    <source>
        <dbReference type="SAM" id="Phobius"/>
    </source>
</evidence>
<keyword evidence="1" id="KW-1133">Transmembrane helix</keyword>
<dbReference type="Proteomes" id="UP000001918">
    <property type="component" value="Chromosome"/>
</dbReference>
<dbReference type="EMBL" id="CP001738">
    <property type="protein sequence ID" value="ACZ00297.1"/>
    <property type="molecule type" value="Genomic_DNA"/>
</dbReference>
<dbReference type="HOGENOM" id="CLU_3349765_0_0_11"/>
<accession>D1A791</accession>
<evidence type="ECO:0000313" key="2">
    <source>
        <dbReference type="EMBL" id="ACZ00297.1"/>
    </source>
</evidence>
<sequence length="37" mass="3717">MTSIIGAAGVFMAGVATGIWLLVLLGELSERPSANNG</sequence>
<gene>
    <name evidence="2" type="ordered locus">Tcur_4778</name>
</gene>
<reference evidence="2 3" key="1">
    <citation type="journal article" date="2011" name="Stand. Genomic Sci.">
        <title>Complete genome sequence of Thermomonospora curvata type strain (B9).</title>
        <authorList>
            <person name="Chertkov O."/>
            <person name="Sikorski J."/>
            <person name="Nolan M."/>
            <person name="Lapidus A."/>
            <person name="Lucas S."/>
            <person name="Del Rio T.G."/>
            <person name="Tice H."/>
            <person name="Cheng J.F."/>
            <person name="Goodwin L."/>
            <person name="Pitluck S."/>
            <person name="Liolios K."/>
            <person name="Ivanova N."/>
            <person name="Mavromatis K."/>
            <person name="Mikhailova N."/>
            <person name="Ovchinnikova G."/>
            <person name="Pati A."/>
            <person name="Chen A."/>
            <person name="Palaniappan K."/>
            <person name="Djao O.D."/>
            <person name="Land M."/>
            <person name="Hauser L."/>
            <person name="Chang Y.J."/>
            <person name="Jeffries C.D."/>
            <person name="Brettin T."/>
            <person name="Han C."/>
            <person name="Detter J.C."/>
            <person name="Rohde M."/>
            <person name="Goker M."/>
            <person name="Woyke T."/>
            <person name="Bristow J."/>
            <person name="Eisen J.A."/>
            <person name="Markowitz V."/>
            <person name="Hugenholtz P."/>
            <person name="Klenk H.P."/>
            <person name="Kyrpides N.C."/>
        </authorList>
    </citation>
    <scope>NUCLEOTIDE SEQUENCE [LARGE SCALE GENOMIC DNA]</scope>
    <source>
        <strain evidence="3">ATCC 19995 / DSM 43183 / JCM 3096 / KCTC 9072 / NBRC 15933 / NCIMB 10081 / Henssen B9</strain>
    </source>
</reference>
<dbReference type="STRING" id="471852.Tcur_4778"/>
<organism evidence="2 3">
    <name type="scientific">Thermomonospora curvata (strain ATCC 19995 / DSM 43183 / JCM 3096 / KCTC 9072 / NBRC 15933 / NCIMB 10081 / Henssen B9)</name>
    <dbReference type="NCBI Taxonomy" id="471852"/>
    <lineage>
        <taxon>Bacteria</taxon>
        <taxon>Bacillati</taxon>
        <taxon>Actinomycetota</taxon>
        <taxon>Actinomycetes</taxon>
        <taxon>Streptosporangiales</taxon>
        <taxon>Thermomonosporaceae</taxon>
        <taxon>Thermomonospora</taxon>
    </lineage>
</organism>
<evidence type="ECO:0000313" key="3">
    <source>
        <dbReference type="Proteomes" id="UP000001918"/>
    </source>
</evidence>
<keyword evidence="1" id="KW-0812">Transmembrane</keyword>
<feature type="transmembrane region" description="Helical" evidence="1">
    <location>
        <begin position="6"/>
        <end position="25"/>
    </location>
</feature>
<name>D1A791_THECD</name>
<proteinExistence type="predicted"/>
<dbReference type="AlphaFoldDB" id="D1A791"/>
<protein>
    <submittedName>
        <fullName evidence="2">Uncharacterized protein</fullName>
    </submittedName>
</protein>
<dbReference type="KEGG" id="tcu:Tcur_4778"/>
<keyword evidence="1" id="KW-0472">Membrane</keyword>
<keyword evidence="3" id="KW-1185">Reference proteome</keyword>